<organism evidence="2 3">
    <name type="scientific">Amycolatopsis orientalis</name>
    <name type="common">Nocardia orientalis</name>
    <dbReference type="NCBI Taxonomy" id="31958"/>
    <lineage>
        <taxon>Bacteria</taxon>
        <taxon>Bacillati</taxon>
        <taxon>Actinomycetota</taxon>
        <taxon>Actinomycetes</taxon>
        <taxon>Pseudonocardiales</taxon>
        <taxon>Pseudonocardiaceae</taxon>
        <taxon>Amycolatopsis</taxon>
    </lineage>
</organism>
<dbReference type="eggNOG" id="ENOG5030D24">
    <property type="taxonomic scope" value="Bacteria"/>
</dbReference>
<evidence type="ECO:0000313" key="2">
    <source>
        <dbReference type="EMBL" id="ANN14779.1"/>
    </source>
</evidence>
<dbReference type="RefSeq" id="WP_044853781.1">
    <property type="nucleotide sequence ID" value="NZ_CP016174.1"/>
</dbReference>
<proteinExistence type="predicted"/>
<evidence type="ECO:0000313" key="3">
    <source>
        <dbReference type="Proteomes" id="UP000093695"/>
    </source>
</evidence>
<sequence length="416" mass="43248">MSGEPEYPPRRAMPDDVRARMRSAVREGIAKPRRTARVWYAAAAAVVLVASGVAAATQSLRQQGADPGPDPAAGGRNLDVGLATSSLDRCWAAVRAAGKTDRVAPREEWVPHFTDVMLDVSVVAATSAGKPMFCETTLTTVTLSDPNAVPTYVPGTRTGLLLQSATGLIGGVLDPALPGAGLSFQAEDSGGGDAVEASPLTHQFVSFTWTDPAKTRLSVYEPAGATTASLPPAPAPLLSAVDRPIAPADRTSPAGRALGACLSGAADAVSDVAGYRPGVLLDKDGYQVVLGRLGDRSLACTTLPDPRRPGRMKMRVYQDQFELPPEQPRTIPMQPLGGVEDGGDRANARTPFAGTRLPSTAVTVTCDFGAGLTSTSDVVDGTFVVFVPKEVNDPFPRGVHVQARDAKGTVVFAGAL</sequence>
<dbReference type="Proteomes" id="UP000093695">
    <property type="component" value="Chromosome"/>
</dbReference>
<evidence type="ECO:0000256" key="1">
    <source>
        <dbReference type="SAM" id="Phobius"/>
    </source>
</evidence>
<name>A0A193BRH6_AMYOR</name>
<keyword evidence="3" id="KW-1185">Reference proteome</keyword>
<keyword evidence="1" id="KW-0472">Membrane</keyword>
<dbReference type="KEGG" id="aori:SD37_03350"/>
<feature type="transmembrane region" description="Helical" evidence="1">
    <location>
        <begin position="38"/>
        <end position="57"/>
    </location>
</feature>
<protein>
    <submittedName>
        <fullName evidence="2">Uncharacterized protein</fullName>
    </submittedName>
</protein>
<accession>A0A193BRH6</accession>
<reference evidence="2 3" key="1">
    <citation type="journal article" date="2015" name="Genome Announc.">
        <title>Draft Genome Sequence of Norvancomycin-Producing Strain Amycolatopsis orientalis CPCC200066.</title>
        <authorList>
            <person name="Lei X."/>
            <person name="Yuan F."/>
            <person name="Shi Y."/>
            <person name="Li X."/>
            <person name="Wang L."/>
            <person name="Hong B."/>
        </authorList>
    </citation>
    <scope>NUCLEOTIDE SEQUENCE [LARGE SCALE GENOMIC DNA]</scope>
    <source>
        <strain evidence="2 3">B-37</strain>
    </source>
</reference>
<dbReference type="AlphaFoldDB" id="A0A193BRH6"/>
<dbReference type="STRING" id="31958.SD37_03350"/>
<dbReference type="EMBL" id="CP016174">
    <property type="protein sequence ID" value="ANN14779.1"/>
    <property type="molecule type" value="Genomic_DNA"/>
</dbReference>
<keyword evidence="1" id="KW-0812">Transmembrane</keyword>
<gene>
    <name evidence="2" type="ORF">SD37_03350</name>
</gene>
<keyword evidence="1" id="KW-1133">Transmembrane helix</keyword>